<dbReference type="RefSeq" id="WP_060671734.1">
    <property type="nucleotide sequence ID" value="NZ_JBCNGU010000022.1"/>
</dbReference>
<reference evidence="2 3" key="1">
    <citation type="submission" date="2015-08" db="EMBL/GenBank/DDBJ databases">
        <title>Draft Genome Sequence of Bacillus vietnamensis UCD-SED5.</title>
        <authorList>
            <person name="Lee R.D."/>
            <person name="Jospin G."/>
            <person name="Lang J.M."/>
            <person name="Coil D.A."/>
            <person name="Eisen J.A."/>
        </authorList>
    </citation>
    <scope>NUCLEOTIDE SEQUENCE [LARGE SCALE GENOMIC DNA]</scope>
    <source>
        <strain evidence="2 3">UCD-SED5</strain>
    </source>
</reference>
<dbReference type="eggNOG" id="ENOG502ZR34">
    <property type="taxonomic scope" value="Bacteria"/>
</dbReference>
<protein>
    <submittedName>
        <fullName evidence="2">Uncharacterized protein</fullName>
    </submittedName>
</protein>
<keyword evidence="1" id="KW-0812">Transmembrane</keyword>
<dbReference type="AlphaFoldDB" id="A0A0P6W5W8"/>
<accession>A0A0P6W5W8</accession>
<evidence type="ECO:0000313" key="2">
    <source>
        <dbReference type="EMBL" id="KPL60313.1"/>
    </source>
</evidence>
<feature type="transmembrane region" description="Helical" evidence="1">
    <location>
        <begin position="27"/>
        <end position="46"/>
    </location>
</feature>
<keyword evidence="1" id="KW-0472">Membrane</keyword>
<keyword evidence="1" id="KW-1133">Transmembrane helix</keyword>
<dbReference type="OrthoDB" id="2721108at2"/>
<evidence type="ECO:0000256" key="1">
    <source>
        <dbReference type="SAM" id="Phobius"/>
    </source>
</evidence>
<feature type="transmembrane region" description="Helical" evidence="1">
    <location>
        <begin position="58"/>
        <end position="80"/>
    </location>
</feature>
<dbReference type="EMBL" id="LIXZ01000004">
    <property type="protein sequence ID" value="KPL60313.1"/>
    <property type="molecule type" value="Genomic_DNA"/>
</dbReference>
<evidence type="ECO:0000313" key="3">
    <source>
        <dbReference type="Proteomes" id="UP000050398"/>
    </source>
</evidence>
<comment type="caution">
    <text evidence="2">The sequence shown here is derived from an EMBL/GenBank/DDBJ whole genome shotgun (WGS) entry which is preliminary data.</text>
</comment>
<organism evidence="2 3">
    <name type="scientific">Rossellomorea vietnamensis</name>
    <dbReference type="NCBI Taxonomy" id="218284"/>
    <lineage>
        <taxon>Bacteria</taxon>
        <taxon>Bacillati</taxon>
        <taxon>Bacillota</taxon>
        <taxon>Bacilli</taxon>
        <taxon>Bacillales</taxon>
        <taxon>Bacillaceae</taxon>
        <taxon>Rossellomorea</taxon>
    </lineage>
</organism>
<gene>
    <name evidence="2" type="ORF">AM506_06790</name>
</gene>
<sequence>MKKIAFVFILIHFIIFVLWIMNSGYLFSPYGISAWIALVAIGFMIQIKLEKVLMIRRVLAISNGWMVFLIVATVFIYFAVSSMP</sequence>
<name>A0A0P6W5W8_9BACI</name>
<feature type="transmembrane region" description="Helical" evidence="1">
    <location>
        <begin position="5"/>
        <end position="21"/>
    </location>
</feature>
<dbReference type="PATRIC" id="fig|218284.4.peg.2855"/>
<dbReference type="Proteomes" id="UP000050398">
    <property type="component" value="Unassembled WGS sequence"/>
</dbReference>
<proteinExistence type="predicted"/>